<dbReference type="Pfam" id="PF11518">
    <property type="entry name" value="DUF3221"/>
    <property type="match status" value="1"/>
</dbReference>
<protein>
    <recommendedName>
        <fullName evidence="4">DUF3221 domain-containing protein</fullName>
    </recommendedName>
</protein>
<dbReference type="Proteomes" id="UP000077355">
    <property type="component" value="Unassembled WGS sequence"/>
</dbReference>
<name>A0A168JAV8_9BACL</name>
<evidence type="ECO:0008006" key="4">
    <source>
        <dbReference type="Google" id="ProtNLM"/>
    </source>
</evidence>
<evidence type="ECO:0000256" key="1">
    <source>
        <dbReference type="SAM" id="SignalP"/>
    </source>
</evidence>
<feature type="chain" id="PRO_5038575300" description="DUF3221 domain-containing protein" evidence="1">
    <location>
        <begin position="21"/>
        <end position="109"/>
    </location>
</feature>
<sequence length="109" mass="12416">MKRIILLAMMVILIAGCSSKEGSAINRSPSEGEGFILEVTENRILVVEKKYMNMTWKDIMDEYVGEAIWLRTNTRNLKSGQKIHYKIKGGIDESYPSQAEAHKIKIVKE</sequence>
<comment type="caution">
    <text evidence="2">The sequence shown here is derived from an EMBL/GenBank/DDBJ whole genome shotgun (WGS) entry which is preliminary data.</text>
</comment>
<gene>
    <name evidence="2" type="ORF">PBAT_24065</name>
</gene>
<dbReference type="InterPro" id="IPR021598">
    <property type="entry name" value="DUF3221"/>
</dbReference>
<dbReference type="Gene3D" id="2.40.50.140">
    <property type="entry name" value="Nucleic acid-binding proteins"/>
    <property type="match status" value="1"/>
</dbReference>
<evidence type="ECO:0000313" key="2">
    <source>
        <dbReference type="EMBL" id="OAB40378.1"/>
    </source>
</evidence>
<keyword evidence="1" id="KW-0732">Signal</keyword>
<accession>A0A168JAV8</accession>
<proteinExistence type="predicted"/>
<dbReference type="EMBL" id="LVJI01000054">
    <property type="protein sequence ID" value="OAB40378.1"/>
    <property type="molecule type" value="Genomic_DNA"/>
</dbReference>
<reference evidence="2 3" key="1">
    <citation type="submission" date="2016-03" db="EMBL/GenBank/DDBJ databases">
        <title>Draft genome sequence of Paenibacillus antarcticus CECT 5836.</title>
        <authorList>
            <person name="Shin S.-K."/>
            <person name="Yi H."/>
        </authorList>
    </citation>
    <scope>NUCLEOTIDE SEQUENCE [LARGE SCALE GENOMIC DNA]</scope>
    <source>
        <strain evidence="2 3">CECT 5836</strain>
    </source>
</reference>
<dbReference type="AlphaFoldDB" id="A0A168JAV8"/>
<feature type="signal peptide" evidence="1">
    <location>
        <begin position="1"/>
        <end position="20"/>
    </location>
</feature>
<dbReference type="RefSeq" id="WP_068653179.1">
    <property type="nucleotide sequence ID" value="NZ_CP043611.1"/>
</dbReference>
<organism evidence="2 3">
    <name type="scientific">Paenibacillus antarcticus</name>
    <dbReference type="NCBI Taxonomy" id="253703"/>
    <lineage>
        <taxon>Bacteria</taxon>
        <taxon>Bacillati</taxon>
        <taxon>Bacillota</taxon>
        <taxon>Bacilli</taxon>
        <taxon>Bacillales</taxon>
        <taxon>Paenibacillaceae</taxon>
        <taxon>Paenibacillus</taxon>
    </lineage>
</organism>
<dbReference type="InterPro" id="IPR012340">
    <property type="entry name" value="NA-bd_OB-fold"/>
</dbReference>
<dbReference type="PROSITE" id="PS51257">
    <property type="entry name" value="PROKAR_LIPOPROTEIN"/>
    <property type="match status" value="1"/>
</dbReference>
<keyword evidence="3" id="KW-1185">Reference proteome</keyword>
<evidence type="ECO:0000313" key="3">
    <source>
        <dbReference type="Proteomes" id="UP000077355"/>
    </source>
</evidence>